<keyword evidence="4 7" id="KW-1133">Transmembrane helix</keyword>
<dbReference type="Proteomes" id="UP000007875">
    <property type="component" value="Unassembled WGS sequence"/>
</dbReference>
<evidence type="ECO:0000256" key="2">
    <source>
        <dbReference type="ARBA" id="ARBA00009706"/>
    </source>
</evidence>
<feature type="transmembrane region" description="Helical" evidence="7">
    <location>
        <begin position="216"/>
        <end position="238"/>
    </location>
</feature>
<feature type="transmembrane region" description="Helical" evidence="7">
    <location>
        <begin position="444"/>
        <end position="466"/>
    </location>
</feature>
<keyword evidence="3 7" id="KW-0812">Transmembrane</keyword>
<dbReference type="GO" id="GO:0016020">
    <property type="term" value="C:membrane"/>
    <property type="evidence" value="ECO:0007669"/>
    <property type="project" value="UniProtKB-SubCell"/>
</dbReference>
<dbReference type="PANTHER" id="PTHR13624">
    <property type="entry name" value="RE42071P"/>
    <property type="match status" value="1"/>
</dbReference>
<keyword evidence="5 7" id="KW-0472">Membrane</keyword>
<feature type="transmembrane region" description="Helical" evidence="7">
    <location>
        <begin position="259"/>
        <end position="279"/>
    </location>
</feature>
<dbReference type="OMA" id="RFALMPI"/>
<reference evidence="8" key="2">
    <citation type="submission" date="2025-08" db="UniProtKB">
        <authorList>
            <consortium name="Ensembl"/>
        </authorList>
    </citation>
    <scope>IDENTIFICATION</scope>
</reference>
<dbReference type="PANTHER" id="PTHR13624:SF6">
    <property type="entry name" value="EMEI"/>
    <property type="match status" value="1"/>
</dbReference>
<feature type="transmembrane region" description="Helical" evidence="7">
    <location>
        <begin position="138"/>
        <end position="160"/>
    </location>
</feature>
<feature type="transmembrane region" description="Helical" evidence="7">
    <location>
        <begin position="299"/>
        <end position="319"/>
    </location>
</feature>
<dbReference type="AlphaFoldDB" id="H2Y638"/>
<accession>H2Y638</accession>
<dbReference type="FunCoup" id="H2Y638">
    <property type="interactions" value="8"/>
</dbReference>
<evidence type="ECO:0000313" key="8">
    <source>
        <dbReference type="Ensembl" id="ENSCSAVP00000000786.1"/>
    </source>
</evidence>
<dbReference type="GeneTree" id="ENSGT00390000000672"/>
<comment type="subcellular location">
    <subcellularLocation>
        <location evidence="1">Membrane</location>
        <topology evidence="1">Multi-pass membrane protein</topology>
    </subcellularLocation>
</comment>
<reference evidence="9" key="1">
    <citation type="submission" date="2003-08" db="EMBL/GenBank/DDBJ databases">
        <authorList>
            <person name="Birren B."/>
            <person name="Nusbaum C."/>
            <person name="Abebe A."/>
            <person name="Abouelleil A."/>
            <person name="Adekoya E."/>
            <person name="Ait-zahra M."/>
            <person name="Allen N."/>
            <person name="Allen T."/>
            <person name="An P."/>
            <person name="Anderson M."/>
            <person name="Anderson S."/>
            <person name="Arachchi H."/>
            <person name="Armbruster J."/>
            <person name="Bachantsang P."/>
            <person name="Baldwin J."/>
            <person name="Barry A."/>
            <person name="Bayul T."/>
            <person name="Blitshsteyn B."/>
            <person name="Bloom T."/>
            <person name="Blye J."/>
            <person name="Boguslavskiy L."/>
            <person name="Borowsky M."/>
            <person name="Boukhgalter B."/>
            <person name="Brunache A."/>
            <person name="Butler J."/>
            <person name="Calixte N."/>
            <person name="Calvo S."/>
            <person name="Camarata J."/>
            <person name="Campo K."/>
            <person name="Chang J."/>
            <person name="Cheshatsang Y."/>
            <person name="Citroen M."/>
            <person name="Collymore A."/>
            <person name="Considine T."/>
            <person name="Cook A."/>
            <person name="Cooke P."/>
            <person name="Corum B."/>
            <person name="Cuomo C."/>
            <person name="David R."/>
            <person name="Dawoe T."/>
            <person name="Degray S."/>
            <person name="Dodge S."/>
            <person name="Dooley K."/>
            <person name="Dorje P."/>
            <person name="Dorjee K."/>
            <person name="Dorris L."/>
            <person name="Duffey N."/>
            <person name="Dupes A."/>
            <person name="Elkins T."/>
            <person name="Engels R."/>
            <person name="Erickson J."/>
            <person name="Farina A."/>
            <person name="Faro S."/>
            <person name="Ferreira P."/>
            <person name="Fischer H."/>
            <person name="Fitzgerald M."/>
            <person name="Foley K."/>
            <person name="Gage D."/>
            <person name="Galagan J."/>
            <person name="Gearin G."/>
            <person name="Gnerre S."/>
            <person name="Gnirke A."/>
            <person name="Goyette A."/>
            <person name="Graham J."/>
            <person name="Grandbois E."/>
            <person name="Gyaltsen K."/>
            <person name="Hafez N."/>
            <person name="Hagopian D."/>
            <person name="Hagos B."/>
            <person name="Hall J."/>
            <person name="Hatcher B."/>
            <person name="Heller A."/>
            <person name="Higgins H."/>
            <person name="Honan T."/>
            <person name="Horn A."/>
            <person name="Houde N."/>
            <person name="Hughes L."/>
            <person name="Hulme W."/>
            <person name="Husby E."/>
            <person name="Iliev I."/>
            <person name="Jaffe D."/>
            <person name="Jones C."/>
            <person name="Kamal M."/>
            <person name="Kamat A."/>
            <person name="Kamvysselis M."/>
            <person name="Karlsson E."/>
            <person name="Kells C."/>
            <person name="Kieu A."/>
            <person name="Kisner P."/>
            <person name="Kodira C."/>
            <person name="Kulbokas E."/>
            <person name="Labutti K."/>
            <person name="Lama D."/>
            <person name="Landers T."/>
            <person name="Leger J."/>
            <person name="Levine S."/>
            <person name="Lewis D."/>
            <person name="Lewis T."/>
            <person name="Lindblad-toh K."/>
            <person name="Liu X."/>
            <person name="Lokyitsang T."/>
            <person name="Lokyitsang Y."/>
            <person name="Lucien O."/>
            <person name="Lui A."/>
            <person name="Ma L.J."/>
            <person name="Mabbitt R."/>
            <person name="Macdonald J."/>
            <person name="Maclean C."/>
            <person name="Major J."/>
            <person name="Manning J."/>
            <person name="Marabella R."/>
            <person name="Maru K."/>
            <person name="Matthews C."/>
            <person name="Mauceli E."/>
            <person name="Mccarthy M."/>
            <person name="Mcdonough S."/>
            <person name="Mcghee T."/>
            <person name="Meldrim J."/>
            <person name="Meneus L."/>
            <person name="Mesirov J."/>
            <person name="Mihalev A."/>
            <person name="Mihova T."/>
            <person name="Mikkelsen T."/>
            <person name="Mlenga V."/>
            <person name="Moru K."/>
            <person name="Mozes J."/>
            <person name="Mulrain L."/>
            <person name="Munson G."/>
            <person name="Naylor J."/>
            <person name="Newes C."/>
            <person name="Nguyen C."/>
            <person name="Nguyen N."/>
            <person name="Nguyen T."/>
            <person name="Nicol R."/>
            <person name="Nielsen C."/>
            <person name="Nizzari M."/>
            <person name="Norbu C."/>
            <person name="Norbu N."/>
            <person name="O'donnell P."/>
            <person name="Okoawo O."/>
            <person name="O'leary S."/>
            <person name="Omotosho B."/>
            <person name="O'neill K."/>
            <person name="Osman S."/>
            <person name="Parker S."/>
            <person name="Perrin D."/>
            <person name="Phunkhang P."/>
            <person name="Piqani B."/>
            <person name="Purcell S."/>
            <person name="Rachupka T."/>
            <person name="Ramasamy U."/>
            <person name="Rameau R."/>
            <person name="Ray V."/>
            <person name="Raymond C."/>
            <person name="Retta R."/>
            <person name="Richardson S."/>
            <person name="Rise C."/>
            <person name="Rodriguez J."/>
            <person name="Rogers J."/>
            <person name="Rogov P."/>
            <person name="Rutman M."/>
            <person name="Schupbach R."/>
            <person name="Seaman C."/>
            <person name="Settipalli S."/>
            <person name="Sharpe T."/>
            <person name="Sheridan J."/>
            <person name="Sherpa N."/>
            <person name="Shi J."/>
            <person name="Smirnov S."/>
            <person name="Smith C."/>
            <person name="Sougnez C."/>
            <person name="Spencer B."/>
            <person name="Stalker J."/>
            <person name="Stange-thomann N."/>
            <person name="Stavropoulos S."/>
            <person name="Stetson K."/>
            <person name="Stone C."/>
            <person name="Stone S."/>
            <person name="Stubbs M."/>
            <person name="Talamas J."/>
            <person name="Tchuinga P."/>
            <person name="Tenzing P."/>
            <person name="Tesfaye S."/>
            <person name="Theodore J."/>
            <person name="Thoulutsang Y."/>
            <person name="Topham K."/>
            <person name="Towey S."/>
            <person name="Tsamla T."/>
            <person name="Tsomo N."/>
            <person name="Vallee D."/>
            <person name="Vassiliev H."/>
            <person name="Venkataraman V."/>
            <person name="Vinson J."/>
            <person name="Vo A."/>
            <person name="Wade C."/>
            <person name="Wang S."/>
            <person name="Wangchuk T."/>
            <person name="Wangdi T."/>
            <person name="Whittaker C."/>
            <person name="Wilkinson J."/>
            <person name="Wu Y."/>
            <person name="Wyman D."/>
            <person name="Yadav S."/>
            <person name="Yang S."/>
            <person name="Yang X."/>
            <person name="Yeager S."/>
            <person name="Yee E."/>
            <person name="Young G."/>
            <person name="Zainoun J."/>
            <person name="Zembeck L."/>
            <person name="Zimmer A."/>
            <person name="Zody M."/>
            <person name="Lander E."/>
        </authorList>
    </citation>
    <scope>NUCLEOTIDE SEQUENCE [LARGE SCALE GENOMIC DNA]</scope>
</reference>
<evidence type="ECO:0008006" key="10">
    <source>
        <dbReference type="Google" id="ProtNLM"/>
    </source>
</evidence>
<evidence type="ECO:0000256" key="4">
    <source>
        <dbReference type="ARBA" id="ARBA00022989"/>
    </source>
</evidence>
<evidence type="ECO:0000313" key="9">
    <source>
        <dbReference type="Proteomes" id="UP000007875"/>
    </source>
</evidence>
<sequence>MAIFGFQLCFTLIMACFLQKLMPLFSFGRWLLCSGSLVRYKHPTDEELRKLAKKPAEKVNGKARFRKNQQSEEKSFKVPRNLEISLDMEPVRPMNVIVLRSYPDYEWLVDYSVFVLFVYLGTELYYELWSPEREFNISMVWIALSVWFAVKNMISILWLYAKSNAGGEISMSISFGMMSFLSGLAVLMVREDILEFGVDSVHNVTQHNSTMITQQFSLSGLKLLLAGFSAIYGTLIAFPAIRMAQMYTHALKYSRDNHLFNLVLHFNFFAPLIITLLWVKPLARDVIMHPSLTPILTNYQFDISRIVFVVLVCILRLVLMRSHLQAYLNLAYEKLNKIKKESGMITNFELQRTVSHVFYYLGVVAMQYLSPIVFLLCSALCLKSLGGFSWKEFSPSFVANSTITMAANSTMLTRESTFVEMVASFNNGLHDITDILTPQLLRGVYSYVTWWGATNWFGASCMGLLYHHYLSG</sequence>
<dbReference type="Ensembl" id="ENSCSAVT00000000795.1">
    <property type="protein sequence ID" value="ENSCSAVP00000000786.1"/>
    <property type="gene ID" value="ENSCSAVG00000000446.1"/>
</dbReference>
<organism evidence="8 9">
    <name type="scientific">Ciona savignyi</name>
    <name type="common">Pacific transparent sea squirt</name>
    <dbReference type="NCBI Taxonomy" id="51511"/>
    <lineage>
        <taxon>Eukaryota</taxon>
        <taxon>Metazoa</taxon>
        <taxon>Chordata</taxon>
        <taxon>Tunicata</taxon>
        <taxon>Ascidiacea</taxon>
        <taxon>Phlebobranchia</taxon>
        <taxon>Cionidae</taxon>
        <taxon>Ciona</taxon>
    </lineage>
</organism>
<evidence type="ECO:0000256" key="7">
    <source>
        <dbReference type="SAM" id="Phobius"/>
    </source>
</evidence>
<feature type="transmembrane region" description="Helical" evidence="7">
    <location>
        <begin position="172"/>
        <end position="189"/>
    </location>
</feature>
<evidence type="ECO:0000256" key="3">
    <source>
        <dbReference type="ARBA" id="ARBA00022692"/>
    </source>
</evidence>
<keyword evidence="6" id="KW-0325">Glycoprotein</keyword>
<proteinExistence type="inferred from homology"/>
<keyword evidence="9" id="KW-1185">Reference proteome</keyword>
<feature type="transmembrane region" description="Helical" evidence="7">
    <location>
        <begin position="12"/>
        <end position="32"/>
    </location>
</feature>
<evidence type="ECO:0000256" key="6">
    <source>
        <dbReference type="ARBA" id="ARBA00023180"/>
    </source>
</evidence>
<reference evidence="8" key="3">
    <citation type="submission" date="2025-09" db="UniProtKB">
        <authorList>
            <consortium name="Ensembl"/>
        </authorList>
    </citation>
    <scope>IDENTIFICATION</scope>
</reference>
<dbReference type="Pfam" id="PF10268">
    <property type="entry name" value="Tmemb_161AB"/>
    <property type="match status" value="1"/>
</dbReference>
<evidence type="ECO:0000256" key="1">
    <source>
        <dbReference type="ARBA" id="ARBA00004141"/>
    </source>
</evidence>
<protein>
    <recommendedName>
        <fullName evidence="10">Transmembrane protein 161B</fullName>
    </recommendedName>
</protein>
<feature type="transmembrane region" description="Helical" evidence="7">
    <location>
        <begin position="357"/>
        <end position="385"/>
    </location>
</feature>
<dbReference type="InParanoid" id="H2Y638"/>
<comment type="similarity">
    <text evidence="2">Belongs to the TMEM161 family.</text>
</comment>
<feature type="transmembrane region" description="Helical" evidence="7">
    <location>
        <begin position="107"/>
        <end position="126"/>
    </location>
</feature>
<dbReference type="InterPro" id="IPR019395">
    <property type="entry name" value="Transmembrane_161A/B"/>
</dbReference>
<dbReference type="HOGENOM" id="CLU_027277_0_0_1"/>
<evidence type="ECO:0000256" key="5">
    <source>
        <dbReference type="ARBA" id="ARBA00023136"/>
    </source>
</evidence>
<dbReference type="eggNOG" id="KOG3978">
    <property type="taxonomic scope" value="Eukaryota"/>
</dbReference>
<name>H2Y638_CIOSA</name>